<dbReference type="SUPFAM" id="SSF74924">
    <property type="entry name" value="Cap-Gly domain"/>
    <property type="match status" value="1"/>
</dbReference>
<evidence type="ECO:0000256" key="1">
    <source>
        <dbReference type="ARBA" id="ARBA00004186"/>
    </source>
</evidence>
<feature type="region of interest" description="Disordered" evidence="7">
    <location>
        <begin position="582"/>
        <end position="611"/>
    </location>
</feature>
<feature type="domain" description="CAP-Gly" evidence="9">
    <location>
        <begin position="679"/>
        <end position="721"/>
    </location>
</feature>
<evidence type="ECO:0000256" key="7">
    <source>
        <dbReference type="SAM" id="MobiDB-lite"/>
    </source>
</evidence>
<dbReference type="CDD" id="cd18186">
    <property type="entry name" value="BTB_POZ_ZBTB_KLHL-like"/>
    <property type="match status" value="1"/>
</dbReference>
<dbReference type="Proteomes" id="UP000193560">
    <property type="component" value="Unassembled WGS sequence"/>
</dbReference>
<evidence type="ECO:0000256" key="6">
    <source>
        <dbReference type="ARBA" id="ARBA00023212"/>
    </source>
</evidence>
<name>A0A1X2ITZ9_9FUNG</name>
<dbReference type="InterPro" id="IPR036859">
    <property type="entry name" value="CAP-Gly_dom_sf"/>
</dbReference>
<dbReference type="AlphaFoldDB" id="A0A1X2ITZ9"/>
<dbReference type="PANTHER" id="PTHR18916">
    <property type="entry name" value="DYNACTIN 1-RELATED MICROTUBULE-BINDING"/>
    <property type="match status" value="1"/>
</dbReference>
<evidence type="ECO:0000313" key="11">
    <source>
        <dbReference type="Proteomes" id="UP000193560"/>
    </source>
</evidence>
<dbReference type="Pfam" id="PF01302">
    <property type="entry name" value="CAP_GLY"/>
    <property type="match status" value="1"/>
</dbReference>
<organism evidence="10 11">
    <name type="scientific">Absidia repens</name>
    <dbReference type="NCBI Taxonomy" id="90262"/>
    <lineage>
        <taxon>Eukaryota</taxon>
        <taxon>Fungi</taxon>
        <taxon>Fungi incertae sedis</taxon>
        <taxon>Mucoromycota</taxon>
        <taxon>Mucoromycotina</taxon>
        <taxon>Mucoromycetes</taxon>
        <taxon>Mucorales</taxon>
        <taxon>Cunninghamellaceae</taxon>
        <taxon>Absidia</taxon>
    </lineage>
</organism>
<evidence type="ECO:0000313" key="10">
    <source>
        <dbReference type="EMBL" id="ORZ22268.1"/>
    </source>
</evidence>
<comment type="subcellular location">
    <subcellularLocation>
        <location evidence="1">Cytoplasm</location>
        <location evidence="1">Cytoskeleton</location>
        <location evidence="1">Spindle</location>
    </subcellularLocation>
</comment>
<dbReference type="GO" id="GO:0005819">
    <property type="term" value="C:spindle"/>
    <property type="evidence" value="ECO:0007669"/>
    <property type="project" value="UniProtKB-SubCell"/>
</dbReference>
<dbReference type="InterPro" id="IPR011333">
    <property type="entry name" value="SKP1/BTB/POZ_sf"/>
</dbReference>
<dbReference type="OrthoDB" id="2130750at2759"/>
<evidence type="ECO:0000256" key="2">
    <source>
        <dbReference type="ARBA" id="ARBA00022490"/>
    </source>
</evidence>
<dbReference type="SUPFAM" id="SSF54695">
    <property type="entry name" value="POZ domain"/>
    <property type="match status" value="1"/>
</dbReference>
<keyword evidence="4" id="KW-0243">Dynein</keyword>
<dbReference type="PANTHER" id="PTHR18916:SF6">
    <property type="entry name" value="DYNACTIN SUBUNIT 1"/>
    <property type="match status" value="1"/>
</dbReference>
<keyword evidence="2" id="KW-0963">Cytoplasm</keyword>
<dbReference type="EMBL" id="MCGE01000004">
    <property type="protein sequence ID" value="ORZ22268.1"/>
    <property type="molecule type" value="Genomic_DNA"/>
</dbReference>
<keyword evidence="5" id="KW-0175">Coiled coil</keyword>
<dbReference type="PROSITE" id="PS50245">
    <property type="entry name" value="CAP_GLY_2"/>
    <property type="match status" value="1"/>
</dbReference>
<evidence type="ECO:0000259" key="9">
    <source>
        <dbReference type="PROSITE" id="PS50245"/>
    </source>
</evidence>
<accession>A0A1X2ITZ9</accession>
<dbReference type="SMART" id="SM01052">
    <property type="entry name" value="CAP_GLY"/>
    <property type="match status" value="1"/>
</dbReference>
<evidence type="ECO:0000259" key="8">
    <source>
        <dbReference type="PROSITE" id="PS50097"/>
    </source>
</evidence>
<dbReference type="InterPro" id="IPR000938">
    <property type="entry name" value="CAP-Gly_domain"/>
</dbReference>
<protein>
    <recommendedName>
        <fullName evidence="12">CAP-Gly domain-containing protein</fullName>
    </recommendedName>
</protein>
<keyword evidence="3" id="KW-0493">Microtubule</keyword>
<proteinExistence type="predicted"/>
<feature type="domain" description="BTB" evidence="8">
    <location>
        <begin position="79"/>
        <end position="135"/>
    </location>
</feature>
<feature type="compositionally biased region" description="Polar residues" evidence="7">
    <location>
        <begin position="541"/>
        <end position="563"/>
    </location>
</feature>
<dbReference type="STRING" id="90262.A0A1X2ITZ9"/>
<evidence type="ECO:0000256" key="3">
    <source>
        <dbReference type="ARBA" id="ARBA00022701"/>
    </source>
</evidence>
<dbReference type="InterPro" id="IPR000210">
    <property type="entry name" value="BTB/POZ_dom"/>
</dbReference>
<dbReference type="PROSITE" id="PS00845">
    <property type="entry name" value="CAP_GLY_1"/>
    <property type="match status" value="1"/>
</dbReference>
<feature type="compositionally biased region" description="Low complexity" evidence="7">
    <location>
        <begin position="518"/>
        <end position="540"/>
    </location>
</feature>
<comment type="caution">
    <text evidence="10">The sequence shown here is derived from an EMBL/GenBank/DDBJ whole genome shotgun (WGS) entry which is preliminary data.</text>
</comment>
<evidence type="ECO:0008006" key="12">
    <source>
        <dbReference type="Google" id="ProtNLM"/>
    </source>
</evidence>
<feature type="region of interest" description="Disordered" evidence="7">
    <location>
        <begin position="518"/>
        <end position="563"/>
    </location>
</feature>
<feature type="compositionally biased region" description="Low complexity" evidence="7">
    <location>
        <begin position="585"/>
        <end position="597"/>
    </location>
</feature>
<keyword evidence="11" id="KW-1185">Reference proteome</keyword>
<dbReference type="Gene3D" id="2.30.30.190">
    <property type="entry name" value="CAP Gly-rich-like domain"/>
    <property type="match status" value="1"/>
</dbReference>
<feature type="region of interest" description="Disordered" evidence="7">
    <location>
        <begin position="138"/>
        <end position="159"/>
    </location>
</feature>
<dbReference type="Pfam" id="PF00651">
    <property type="entry name" value="BTB"/>
    <property type="match status" value="1"/>
</dbReference>
<gene>
    <name evidence="10" type="ORF">BCR42DRAFT_368026</name>
</gene>
<reference evidence="10 11" key="1">
    <citation type="submission" date="2016-07" db="EMBL/GenBank/DDBJ databases">
        <title>Pervasive Adenine N6-methylation of Active Genes in Fungi.</title>
        <authorList>
            <consortium name="DOE Joint Genome Institute"/>
            <person name="Mondo S.J."/>
            <person name="Dannebaum R.O."/>
            <person name="Kuo R.C."/>
            <person name="Labutti K."/>
            <person name="Haridas S."/>
            <person name="Kuo A."/>
            <person name="Salamov A."/>
            <person name="Ahrendt S.R."/>
            <person name="Lipzen A."/>
            <person name="Sullivan W."/>
            <person name="Andreopoulos W.B."/>
            <person name="Clum A."/>
            <person name="Lindquist E."/>
            <person name="Daum C."/>
            <person name="Ramamoorthy G.K."/>
            <person name="Gryganskyi A."/>
            <person name="Culley D."/>
            <person name="Magnuson J.K."/>
            <person name="James T.Y."/>
            <person name="O'Malley M.A."/>
            <person name="Stajich J.E."/>
            <person name="Spatafora J.W."/>
            <person name="Visel A."/>
            <person name="Grigoriev I.V."/>
        </authorList>
    </citation>
    <scope>NUCLEOTIDE SEQUENCE [LARGE SCALE GENOMIC DNA]</scope>
    <source>
        <strain evidence="10 11">NRRL 1336</strain>
    </source>
</reference>
<dbReference type="GO" id="GO:0030286">
    <property type="term" value="C:dynein complex"/>
    <property type="evidence" value="ECO:0007669"/>
    <property type="project" value="UniProtKB-KW"/>
</dbReference>
<dbReference type="Gene3D" id="3.30.710.10">
    <property type="entry name" value="Potassium Channel Kv1.1, Chain A"/>
    <property type="match status" value="1"/>
</dbReference>
<evidence type="ECO:0000256" key="4">
    <source>
        <dbReference type="ARBA" id="ARBA00023017"/>
    </source>
</evidence>
<dbReference type="GO" id="GO:0005874">
    <property type="term" value="C:microtubule"/>
    <property type="evidence" value="ECO:0007669"/>
    <property type="project" value="UniProtKB-KW"/>
</dbReference>
<sequence length="729" mass="82833">MTLTFGNDHEDQSTLNSSTVKVLLTLTTKKADDSWYSPDLIAEYYKQRVFDSNVWPIYESSSYTQSNTPNGQTEHRWLVRKSLLTQHSPYFAAMLNHDFYESTTSVICLPSTILDPHGVSSVIQYMYNSRDLVSTTDERAGKSTTTTTTTTINNHDDDDEKCQQQQHHTASTQDTFYLLQDTYAAADYFGMTDLCIEVADSLSELVHRWSCHCEDCLELTPQLFDFVDSKINLFGDDTKAINQVINSYINKNAKTPSTTPAPTTALARHDDHHLFKLYAKTVLSLTHDPEKCLPTFWTHRMMARMLDQLPSDHSLMLLQRLCKRISKSNAIESLHACFLATTTLSTLDPLLCWSRSLHATLASVQAKSTLLIARHFEYYCSQYPALLSCIDGITYSFDFLEYLFMHLLEDQMDLFNAGLLYQGLVRDLICRHAVQYHGQVKHILNVAKDIILQYMSTRLDQLRKQAALDILDTNVLKQLAIELDVPAKSFLHSMEKHQDLVQQSLLTILFPPPKISYPSSSSVSINMSRRSSTTTQRTRSLQSNATSTYSTNHRIYNNGHHSSSSPAFVQWVKGWLGDHHHHRYPQQQQQSHQSSSSTPVLGKKSCNKSTSESKSTLFSWTTVPLRSPKKKRGLLHRILHSDVLMNKQAQRKAMIVVVGKRVQLNRRPVLTVGTVKYVGTVSFAEGVWVGVELDRRVGKNDGSIEGERYFTTSPNRGVFVRSDDLKVMF</sequence>
<keyword evidence="6" id="KW-0206">Cytoskeleton</keyword>
<dbReference type="PROSITE" id="PS50097">
    <property type="entry name" value="BTB"/>
    <property type="match status" value="1"/>
</dbReference>
<evidence type="ECO:0000256" key="5">
    <source>
        <dbReference type="ARBA" id="ARBA00023054"/>
    </source>
</evidence>